<dbReference type="RefSeq" id="WP_167070922.1">
    <property type="nucleotide sequence ID" value="NZ_JAAOZC010000001.1"/>
</dbReference>
<keyword evidence="4" id="KW-1185">Reference proteome</keyword>
<gene>
    <name evidence="3" type="ORF">FHS31_000035</name>
</gene>
<dbReference type="PROSITE" id="PS50175">
    <property type="entry name" value="ASP_PROT_RETROV"/>
    <property type="match status" value="1"/>
</dbReference>
<dbReference type="InterPro" id="IPR001969">
    <property type="entry name" value="Aspartic_peptidase_AS"/>
</dbReference>
<dbReference type="Pfam" id="PF13650">
    <property type="entry name" value="Asp_protease_2"/>
    <property type="match status" value="2"/>
</dbReference>
<dbReference type="PROSITE" id="PS00141">
    <property type="entry name" value="ASP_PROTEASE"/>
    <property type="match status" value="1"/>
</dbReference>
<organism evidence="3 4">
    <name type="scientific">Sphingomonas vulcanisoli</name>
    <dbReference type="NCBI Taxonomy" id="1658060"/>
    <lineage>
        <taxon>Bacteria</taxon>
        <taxon>Pseudomonadati</taxon>
        <taxon>Pseudomonadota</taxon>
        <taxon>Alphaproteobacteria</taxon>
        <taxon>Sphingomonadales</taxon>
        <taxon>Sphingomonadaceae</taxon>
        <taxon>Sphingomonas</taxon>
    </lineage>
</organism>
<dbReference type="InterPro" id="IPR034122">
    <property type="entry name" value="Retropepsin-like_bacterial"/>
</dbReference>
<sequence length="294" mass="31598">MNALLASLGLLMATASGLVDPTKIVDHANGMTVQIMVDGKGPYPFLIDTGADRSVISDKLATDLALASGGQLMMHGILGRSDVPYLATTTLELGDKKLRTLAMPVMPQTSINAPGVLGADALGDQLVTIDFKRHEMALGEAAGGKIPLDGPGTVVLNGKQKLNQIVIPDARYHGRKILVIIDTGAEATIGNMALRALAEGSSPLKVSNKHLIDITGNALPTEEKTLQRLQLGRLTMPEIPVSYTDLDTFRTFGMENVPALLIGMDVLRLFQTVTIDYRHKQIRLVIEDLPFWLT</sequence>
<name>A0ABX0TMX7_9SPHN</name>
<protein>
    <recommendedName>
        <fullName evidence="2">Peptidase A2 domain-containing protein</fullName>
    </recommendedName>
</protein>
<proteinExistence type="predicted"/>
<evidence type="ECO:0000256" key="1">
    <source>
        <dbReference type="ARBA" id="ARBA00022801"/>
    </source>
</evidence>
<reference evidence="3 4" key="1">
    <citation type="submission" date="2020-03" db="EMBL/GenBank/DDBJ databases">
        <title>Genomic Encyclopedia of Type Strains, Phase III (KMG-III): the genomes of soil and plant-associated and newly described type strains.</title>
        <authorList>
            <person name="Whitman W."/>
        </authorList>
    </citation>
    <scope>NUCLEOTIDE SEQUENCE [LARGE SCALE GENOMIC DNA]</scope>
    <source>
        <strain evidence="3 4">CECT 8804</strain>
    </source>
</reference>
<dbReference type="CDD" id="cd05483">
    <property type="entry name" value="retropepsin_like_bacteria"/>
    <property type="match status" value="1"/>
</dbReference>
<feature type="domain" description="Peptidase A2" evidence="2">
    <location>
        <begin position="43"/>
        <end position="121"/>
    </location>
</feature>
<accession>A0ABX0TMX7</accession>
<dbReference type="InterPro" id="IPR001995">
    <property type="entry name" value="Peptidase_A2_cat"/>
</dbReference>
<keyword evidence="1" id="KW-0378">Hydrolase</keyword>
<evidence type="ECO:0000259" key="2">
    <source>
        <dbReference type="PROSITE" id="PS50175"/>
    </source>
</evidence>
<comment type="caution">
    <text evidence="3">The sequence shown here is derived from an EMBL/GenBank/DDBJ whole genome shotgun (WGS) entry which is preliminary data.</text>
</comment>
<dbReference type="Gene3D" id="2.40.70.10">
    <property type="entry name" value="Acid Proteases"/>
    <property type="match status" value="2"/>
</dbReference>
<dbReference type="Proteomes" id="UP000727456">
    <property type="component" value="Unassembled WGS sequence"/>
</dbReference>
<evidence type="ECO:0000313" key="3">
    <source>
        <dbReference type="EMBL" id="NIJ06453.1"/>
    </source>
</evidence>
<dbReference type="EMBL" id="JAAOZC010000001">
    <property type="protein sequence ID" value="NIJ06453.1"/>
    <property type="molecule type" value="Genomic_DNA"/>
</dbReference>
<dbReference type="SUPFAM" id="SSF50630">
    <property type="entry name" value="Acid proteases"/>
    <property type="match status" value="2"/>
</dbReference>
<evidence type="ECO:0000313" key="4">
    <source>
        <dbReference type="Proteomes" id="UP000727456"/>
    </source>
</evidence>
<dbReference type="InterPro" id="IPR021109">
    <property type="entry name" value="Peptidase_aspartic_dom_sf"/>
</dbReference>